<accession>B8C018</accession>
<feature type="region of interest" description="Disordered" evidence="1">
    <location>
        <begin position="101"/>
        <end position="120"/>
    </location>
</feature>
<dbReference type="GeneID" id="7451920"/>
<feature type="signal peptide" evidence="2">
    <location>
        <begin position="1"/>
        <end position="21"/>
    </location>
</feature>
<feature type="chain" id="PRO_5002869231" evidence="2">
    <location>
        <begin position="22"/>
        <end position="330"/>
    </location>
</feature>
<dbReference type="eggNOG" id="ENOG502TM0J">
    <property type="taxonomic scope" value="Eukaryota"/>
</dbReference>
<sequence>MSPLQRVVLLASLFVAQDVSGFTGMSPALSISSNRFTTTPSSSRTAIHQSSDGSNEPTASERAAELKKKAEEAKARAEELKKVAEAKAAAAMEAVKKANEKRGDAVPAGQSLAENESAAQQVIAAETEKTHSQADSVKEARTKASARVVIGDSAIIPINEATIEFTAGVLGGTAALVLGGGPVLAIVAAAAANYVSKKDELGEVNELVQAISRASLETFNWFAKLDSKYSVLGKLQTSLDESIEKLKNSGGENAETIAKIEEAVAKTTKQISDLANDTDFFEGSKQVLGAVGEVLETSVDKAVDANKEYKLTERAAGAVKGVIEKAKRKE</sequence>
<dbReference type="RefSeq" id="XP_002289449.1">
    <property type="nucleotide sequence ID" value="XM_002289413.1"/>
</dbReference>
<evidence type="ECO:0000313" key="4">
    <source>
        <dbReference type="Proteomes" id="UP000001449"/>
    </source>
</evidence>
<dbReference type="KEGG" id="tps:THAPSDRAFT_4700"/>
<dbReference type="OMA" id="KTHSQAD"/>
<protein>
    <submittedName>
        <fullName evidence="3">Uncharacterized protein</fullName>
    </submittedName>
</protein>
<keyword evidence="2" id="KW-0732">Signal</keyword>
<evidence type="ECO:0000256" key="2">
    <source>
        <dbReference type="SAM" id="SignalP"/>
    </source>
</evidence>
<name>B8C018_THAPS</name>
<dbReference type="HOGENOM" id="CLU_843319_0_0_1"/>
<dbReference type="InParanoid" id="B8C018"/>
<reference evidence="3 4" key="1">
    <citation type="journal article" date="2004" name="Science">
        <title>The genome of the diatom Thalassiosira pseudonana: ecology, evolution, and metabolism.</title>
        <authorList>
            <person name="Armbrust E.V."/>
            <person name="Berges J.A."/>
            <person name="Bowler C."/>
            <person name="Green B.R."/>
            <person name="Martinez D."/>
            <person name="Putnam N.H."/>
            <person name="Zhou S."/>
            <person name="Allen A.E."/>
            <person name="Apt K.E."/>
            <person name="Bechner M."/>
            <person name="Brzezinski M.A."/>
            <person name="Chaal B.K."/>
            <person name="Chiovitti A."/>
            <person name="Davis A.K."/>
            <person name="Demarest M.S."/>
            <person name="Detter J.C."/>
            <person name="Glavina T."/>
            <person name="Goodstein D."/>
            <person name="Hadi M.Z."/>
            <person name="Hellsten U."/>
            <person name="Hildebrand M."/>
            <person name="Jenkins B.D."/>
            <person name="Jurka J."/>
            <person name="Kapitonov V.V."/>
            <person name="Kroger N."/>
            <person name="Lau W.W."/>
            <person name="Lane T.W."/>
            <person name="Larimer F.W."/>
            <person name="Lippmeier J.C."/>
            <person name="Lucas S."/>
            <person name="Medina M."/>
            <person name="Montsant A."/>
            <person name="Obornik M."/>
            <person name="Parker M.S."/>
            <person name="Palenik B."/>
            <person name="Pazour G.J."/>
            <person name="Richardson P.M."/>
            <person name="Rynearson T.A."/>
            <person name="Saito M.A."/>
            <person name="Schwartz D.C."/>
            <person name="Thamatrakoln K."/>
            <person name="Valentin K."/>
            <person name="Vardi A."/>
            <person name="Wilkerson F.P."/>
            <person name="Rokhsar D.S."/>
        </authorList>
    </citation>
    <scope>NUCLEOTIDE SEQUENCE [LARGE SCALE GENOMIC DNA]</scope>
    <source>
        <strain evidence="3 4">CCMP1335</strain>
    </source>
</reference>
<proteinExistence type="predicted"/>
<dbReference type="Proteomes" id="UP000001449">
    <property type="component" value="Chromosome 4"/>
</dbReference>
<dbReference type="PaxDb" id="35128-Thaps4700"/>
<reference evidence="3 4" key="2">
    <citation type="journal article" date="2008" name="Nature">
        <title>The Phaeodactylum genome reveals the evolutionary history of diatom genomes.</title>
        <authorList>
            <person name="Bowler C."/>
            <person name="Allen A.E."/>
            <person name="Badger J.H."/>
            <person name="Grimwood J."/>
            <person name="Jabbari K."/>
            <person name="Kuo A."/>
            <person name="Maheswari U."/>
            <person name="Martens C."/>
            <person name="Maumus F."/>
            <person name="Otillar R.P."/>
            <person name="Rayko E."/>
            <person name="Salamov A."/>
            <person name="Vandepoele K."/>
            <person name="Beszteri B."/>
            <person name="Gruber A."/>
            <person name="Heijde M."/>
            <person name="Katinka M."/>
            <person name="Mock T."/>
            <person name="Valentin K."/>
            <person name="Verret F."/>
            <person name="Berges J.A."/>
            <person name="Brownlee C."/>
            <person name="Cadoret J.P."/>
            <person name="Chiovitti A."/>
            <person name="Choi C.J."/>
            <person name="Coesel S."/>
            <person name="De Martino A."/>
            <person name="Detter J.C."/>
            <person name="Durkin C."/>
            <person name="Falciatore A."/>
            <person name="Fournet J."/>
            <person name="Haruta M."/>
            <person name="Huysman M.J."/>
            <person name="Jenkins B.D."/>
            <person name="Jiroutova K."/>
            <person name="Jorgensen R.E."/>
            <person name="Joubert Y."/>
            <person name="Kaplan A."/>
            <person name="Kroger N."/>
            <person name="Kroth P.G."/>
            <person name="La Roche J."/>
            <person name="Lindquist E."/>
            <person name="Lommer M."/>
            <person name="Martin-Jezequel V."/>
            <person name="Lopez P.J."/>
            <person name="Lucas S."/>
            <person name="Mangogna M."/>
            <person name="McGinnis K."/>
            <person name="Medlin L.K."/>
            <person name="Montsant A."/>
            <person name="Oudot-Le Secq M.P."/>
            <person name="Napoli C."/>
            <person name="Obornik M."/>
            <person name="Parker M.S."/>
            <person name="Petit J.L."/>
            <person name="Porcel B.M."/>
            <person name="Poulsen N."/>
            <person name="Robison M."/>
            <person name="Rychlewski L."/>
            <person name="Rynearson T.A."/>
            <person name="Schmutz J."/>
            <person name="Shapiro H."/>
            <person name="Siaut M."/>
            <person name="Stanley M."/>
            <person name="Sussman M.R."/>
            <person name="Taylor A.R."/>
            <person name="Vardi A."/>
            <person name="von Dassow P."/>
            <person name="Vyverman W."/>
            <person name="Willis A."/>
            <person name="Wyrwicz L.S."/>
            <person name="Rokhsar D.S."/>
            <person name="Weissenbach J."/>
            <person name="Armbrust E.V."/>
            <person name="Green B.R."/>
            <person name="Van de Peer Y."/>
            <person name="Grigoriev I.V."/>
        </authorList>
    </citation>
    <scope>NUCLEOTIDE SEQUENCE [LARGE SCALE GENOMIC DNA]</scope>
    <source>
        <strain evidence="3 4">CCMP1335</strain>
    </source>
</reference>
<feature type="region of interest" description="Disordered" evidence="1">
    <location>
        <begin position="35"/>
        <end position="60"/>
    </location>
</feature>
<dbReference type="EMBL" id="CM000641">
    <property type="protein sequence ID" value="EED92986.1"/>
    <property type="molecule type" value="Genomic_DNA"/>
</dbReference>
<evidence type="ECO:0000256" key="1">
    <source>
        <dbReference type="SAM" id="MobiDB-lite"/>
    </source>
</evidence>
<feature type="compositionally biased region" description="Polar residues" evidence="1">
    <location>
        <begin position="35"/>
        <end position="58"/>
    </location>
</feature>
<gene>
    <name evidence="3" type="ORF">THAPSDRAFT_4700</name>
</gene>
<keyword evidence="4" id="KW-1185">Reference proteome</keyword>
<dbReference type="AlphaFoldDB" id="B8C018"/>
<organism evidence="3 4">
    <name type="scientific">Thalassiosira pseudonana</name>
    <name type="common">Marine diatom</name>
    <name type="synonym">Cyclotella nana</name>
    <dbReference type="NCBI Taxonomy" id="35128"/>
    <lineage>
        <taxon>Eukaryota</taxon>
        <taxon>Sar</taxon>
        <taxon>Stramenopiles</taxon>
        <taxon>Ochrophyta</taxon>
        <taxon>Bacillariophyta</taxon>
        <taxon>Coscinodiscophyceae</taxon>
        <taxon>Thalassiosirophycidae</taxon>
        <taxon>Thalassiosirales</taxon>
        <taxon>Thalassiosiraceae</taxon>
        <taxon>Thalassiosira</taxon>
    </lineage>
</organism>
<evidence type="ECO:0000313" key="3">
    <source>
        <dbReference type="EMBL" id="EED92986.1"/>
    </source>
</evidence>